<name>A0A7K1LST4_9FLAO</name>
<dbReference type="EMBL" id="VJVW01000009">
    <property type="protein sequence ID" value="MUP43879.1"/>
    <property type="molecule type" value="Genomic_DNA"/>
</dbReference>
<evidence type="ECO:0000313" key="1">
    <source>
        <dbReference type="EMBL" id="MUP43879.1"/>
    </source>
</evidence>
<accession>A0A7K1LST4</accession>
<gene>
    <name evidence="1" type="ORF">FLP08_14960</name>
</gene>
<dbReference type="AlphaFoldDB" id="A0A7K1LST4"/>
<evidence type="ECO:0000313" key="2">
    <source>
        <dbReference type="Proteomes" id="UP000460416"/>
    </source>
</evidence>
<organism evidence="1 2">
    <name type="scientific">Christiangramia aestuarii</name>
    <dbReference type="NCBI Taxonomy" id="1028746"/>
    <lineage>
        <taxon>Bacteria</taxon>
        <taxon>Pseudomonadati</taxon>
        <taxon>Bacteroidota</taxon>
        <taxon>Flavobacteriia</taxon>
        <taxon>Flavobacteriales</taxon>
        <taxon>Flavobacteriaceae</taxon>
        <taxon>Christiangramia</taxon>
    </lineage>
</organism>
<dbReference type="Proteomes" id="UP000460416">
    <property type="component" value="Unassembled WGS sequence"/>
</dbReference>
<reference evidence="1 2" key="1">
    <citation type="submission" date="2019-07" db="EMBL/GenBank/DDBJ databases">
        <title>Gramella aestuarii sp. nov., isolated from a tidal flat, and emended description of Gramella echinicola.</title>
        <authorList>
            <person name="Liu L."/>
        </authorList>
    </citation>
    <scope>NUCLEOTIDE SEQUENCE [LARGE SCALE GENOMIC DNA]</scope>
    <source>
        <strain evidence="1 2">BS12</strain>
    </source>
</reference>
<protein>
    <submittedName>
        <fullName evidence="1">Uncharacterized protein</fullName>
    </submittedName>
</protein>
<dbReference type="RefSeq" id="WP_156277942.1">
    <property type="nucleotide sequence ID" value="NZ_BAABGI010000007.1"/>
</dbReference>
<comment type="caution">
    <text evidence="1">The sequence shown here is derived from an EMBL/GenBank/DDBJ whole genome shotgun (WGS) entry which is preliminary data.</text>
</comment>
<sequence>MSSNSKSKNFIEKVQVHFNYLITDYGYKMIEIQENDIDDKITYLNKDLDRQLTLYNSYHPADYGFEAQWFRPSISTNHSDREFQLYVLQENQDIEQEYLAKIAERLRSQFEGIIKGTNWISTKL</sequence>
<keyword evidence="2" id="KW-1185">Reference proteome</keyword>
<proteinExistence type="predicted"/>
<dbReference type="OrthoDB" id="1438504at2"/>